<evidence type="ECO:0000259" key="2">
    <source>
        <dbReference type="Pfam" id="PF19190"/>
    </source>
</evidence>
<feature type="signal peptide" evidence="1">
    <location>
        <begin position="1"/>
        <end position="21"/>
    </location>
</feature>
<dbReference type="InterPro" id="IPR013783">
    <property type="entry name" value="Ig-like_fold"/>
</dbReference>
<gene>
    <name evidence="3" type="ORF">QUW02_08100</name>
</gene>
<reference evidence="3 4" key="1">
    <citation type="submission" date="2023-06" db="EMBL/GenBank/DDBJ databases">
        <authorList>
            <person name="Zeman M."/>
            <person name="Kubasova T."/>
            <person name="Jahodarova E."/>
            <person name="Nykrynova M."/>
            <person name="Rychlik I."/>
        </authorList>
    </citation>
    <scope>NUCLEOTIDE SEQUENCE [LARGE SCALE GENOMIC DNA]</scope>
    <source>
        <strain evidence="3 4">ET4</strain>
    </source>
</reference>
<feature type="chain" id="PRO_5046587691" evidence="1">
    <location>
        <begin position="22"/>
        <end position="520"/>
    </location>
</feature>
<dbReference type="Pfam" id="PF13385">
    <property type="entry name" value="Laminin_G_3"/>
    <property type="match status" value="1"/>
</dbReference>
<organism evidence="3 4">
    <name type="scientific">Bacteroides eggerthii</name>
    <dbReference type="NCBI Taxonomy" id="28111"/>
    <lineage>
        <taxon>Bacteria</taxon>
        <taxon>Pseudomonadati</taxon>
        <taxon>Bacteroidota</taxon>
        <taxon>Bacteroidia</taxon>
        <taxon>Bacteroidales</taxon>
        <taxon>Bacteroidaceae</taxon>
        <taxon>Bacteroides</taxon>
    </lineage>
</organism>
<dbReference type="InterPro" id="IPR024361">
    <property type="entry name" value="BACON"/>
</dbReference>
<protein>
    <submittedName>
        <fullName evidence="3">Carboxypeptidase regulatory-like domain-containing protein</fullName>
    </submittedName>
</protein>
<dbReference type="Gene3D" id="2.60.40.1120">
    <property type="entry name" value="Carboxypeptidase-like, regulatory domain"/>
    <property type="match status" value="1"/>
</dbReference>
<dbReference type="EMBL" id="JAUDCF010000016">
    <property type="protein sequence ID" value="MDM8145881.1"/>
    <property type="molecule type" value="Genomic_DNA"/>
</dbReference>
<proteinExistence type="predicted"/>
<evidence type="ECO:0000313" key="4">
    <source>
        <dbReference type="Proteomes" id="UP001228403"/>
    </source>
</evidence>
<dbReference type="Gene3D" id="2.60.120.200">
    <property type="match status" value="1"/>
</dbReference>
<keyword evidence="1" id="KW-0732">Signal</keyword>
<dbReference type="Gene3D" id="2.60.40.10">
    <property type="entry name" value="Immunoglobulins"/>
    <property type="match status" value="2"/>
</dbReference>
<reference evidence="4" key="2">
    <citation type="submission" date="2023-07" db="EMBL/GenBank/DDBJ databases">
        <title>Identification and characterization of horizontal gene transfer across gut microbiota members of farm animals based on homology search.</title>
        <authorList>
            <person name="Schwarzerova J."/>
            <person name="Nykrynova M."/>
            <person name="Jureckova K."/>
            <person name="Cejkova D."/>
            <person name="Rychlik I."/>
        </authorList>
    </citation>
    <scope>NUCLEOTIDE SEQUENCE [LARGE SCALE GENOMIC DNA]</scope>
    <source>
        <strain evidence="4">ET4</strain>
    </source>
</reference>
<dbReference type="Pfam" id="PF13620">
    <property type="entry name" value="CarboxypepD_reg"/>
    <property type="match status" value="1"/>
</dbReference>
<evidence type="ECO:0000256" key="1">
    <source>
        <dbReference type="SAM" id="SignalP"/>
    </source>
</evidence>
<evidence type="ECO:0000313" key="3">
    <source>
        <dbReference type="EMBL" id="MDM8145881.1"/>
    </source>
</evidence>
<dbReference type="InterPro" id="IPR013320">
    <property type="entry name" value="ConA-like_dom_sf"/>
</dbReference>
<comment type="caution">
    <text evidence="3">The sequence shown here is derived from an EMBL/GenBank/DDBJ whole genome shotgun (WGS) entry which is preliminary data.</text>
</comment>
<dbReference type="Pfam" id="PF19190">
    <property type="entry name" value="BACON_2"/>
    <property type="match status" value="2"/>
</dbReference>
<dbReference type="InterPro" id="IPR008969">
    <property type="entry name" value="CarboxyPept-like_regulatory"/>
</dbReference>
<keyword evidence="4" id="KW-1185">Reference proteome</keyword>
<feature type="domain" description="BACON" evidence="2">
    <location>
        <begin position="212"/>
        <end position="286"/>
    </location>
</feature>
<feature type="domain" description="BACON" evidence="2">
    <location>
        <begin position="113"/>
        <end position="195"/>
    </location>
</feature>
<sequence length="520" mass="56393">MNKTYAILYLLIGLVISSCTKDEAILTATISGYVTEYTNANTPIAGASVTIDTKGITKTTGSDGRYEITTIEPGTYTVQVSANGYQTTTKQITVYAGETRTLDFQLSPAGQSVEIAPQMLSFGPSTNKLTFSIKNKENSSLQYSITNYPSYISVSPAAGSVSAKGVQTISVEVNRDAITSDQTCQLLINIGNDSHPVNISINSQEVAQKVVVSPAVLDFGSNYNELQFTIKNIGTAGDLTWNISDPMEPSIKVSPSSGTTAMGNSTQVSVKLDRSQLAANLQTFLNVNVPGGSVSVQIAAQKKAGESGDGNTPSGDIAVKANLLAYYTFDDETMNDSYDYEMHGVLYNNPSFTDNTPNENGKALFLNAIKGQYAMIPYKPFYGRSAYSISFWIKDFGNGDLFGSENSEGTLIGPGLKALENGNFRFLCGVLSNHYVDFNYKHRTLQDGNWHMICITKNSSNNVDLYVDGMKVDTGYQRYASAEGLNIKFGGISSMYLDNIRFYGSNLTSEEIKDIYNSEK</sequence>
<dbReference type="Proteomes" id="UP001228403">
    <property type="component" value="Unassembled WGS sequence"/>
</dbReference>
<accession>A0ABT7U7S2</accession>
<dbReference type="PROSITE" id="PS51257">
    <property type="entry name" value="PROKAR_LIPOPROTEIN"/>
    <property type="match status" value="1"/>
</dbReference>
<name>A0ABT7U7S2_9BACE</name>
<dbReference type="SUPFAM" id="SSF49464">
    <property type="entry name" value="Carboxypeptidase regulatory domain-like"/>
    <property type="match status" value="1"/>
</dbReference>
<dbReference type="SUPFAM" id="SSF49899">
    <property type="entry name" value="Concanavalin A-like lectins/glucanases"/>
    <property type="match status" value="1"/>
</dbReference>